<protein>
    <submittedName>
        <fullName evidence="2">Uncharacterized protein</fullName>
    </submittedName>
</protein>
<sequence length="134" mass="14152">MELTPELEKVNFPGGDFVDHIIGKATLTGTALRILNPPGSIVVPMPRLRPAQEQDGVSHVTPPVDHLPPLPRRRSSKESFGLLKVQATDVVGGCNVSILSAAVDAPLRHDPGQYASLAGRDDLGLGPTVQLHGS</sequence>
<evidence type="ECO:0000313" key="3">
    <source>
        <dbReference type="Proteomes" id="UP000078559"/>
    </source>
</evidence>
<feature type="region of interest" description="Disordered" evidence="1">
    <location>
        <begin position="51"/>
        <end position="75"/>
    </location>
</feature>
<dbReference type="AlphaFoldDB" id="A0A194VST0"/>
<evidence type="ECO:0000256" key="1">
    <source>
        <dbReference type="SAM" id="MobiDB-lite"/>
    </source>
</evidence>
<evidence type="ECO:0000313" key="2">
    <source>
        <dbReference type="EMBL" id="KUI67259.1"/>
    </source>
</evidence>
<keyword evidence="3" id="KW-1185">Reference proteome</keyword>
<gene>
    <name evidence="2" type="ORF">VM1G_02694</name>
</gene>
<proteinExistence type="predicted"/>
<name>A0A194VST0_CYTMA</name>
<dbReference type="EMBL" id="CM003100">
    <property type="protein sequence ID" value="KUI67259.1"/>
    <property type="molecule type" value="Genomic_DNA"/>
</dbReference>
<accession>A0A194VST0</accession>
<reference evidence="2" key="1">
    <citation type="submission" date="2014-12" db="EMBL/GenBank/DDBJ databases">
        <title>Genome Sequence of Valsa Canker Pathogens Uncovers a Specific Adaption of Colonization on Woody Bark.</title>
        <authorList>
            <person name="Yin Z."/>
            <person name="Liu H."/>
            <person name="Gao X."/>
            <person name="Li Z."/>
            <person name="Song N."/>
            <person name="Ke X."/>
            <person name="Dai Q."/>
            <person name="Wu Y."/>
            <person name="Sun Y."/>
            <person name="Xu J.-R."/>
            <person name="Kang Z.K."/>
            <person name="Wang L."/>
            <person name="Huang L."/>
        </authorList>
    </citation>
    <scope>NUCLEOTIDE SEQUENCE [LARGE SCALE GENOMIC DNA]</scope>
    <source>
        <strain evidence="2">03-8</strain>
    </source>
</reference>
<organism evidence="2 3">
    <name type="scientific">Cytospora mali</name>
    <name type="common">Apple Valsa canker fungus</name>
    <name type="synonym">Valsa mali</name>
    <dbReference type="NCBI Taxonomy" id="578113"/>
    <lineage>
        <taxon>Eukaryota</taxon>
        <taxon>Fungi</taxon>
        <taxon>Dikarya</taxon>
        <taxon>Ascomycota</taxon>
        <taxon>Pezizomycotina</taxon>
        <taxon>Sordariomycetes</taxon>
        <taxon>Sordariomycetidae</taxon>
        <taxon>Diaporthales</taxon>
        <taxon>Cytosporaceae</taxon>
        <taxon>Cytospora</taxon>
    </lineage>
</organism>
<dbReference type="Proteomes" id="UP000078559">
    <property type="component" value="Chromosome 3"/>
</dbReference>